<name>A0A6J4PS96_9ACTN</name>
<accession>A0A6J4PS96</accession>
<organism evidence="2">
    <name type="scientific">uncultured Rubrobacteraceae bacterium</name>
    <dbReference type="NCBI Taxonomy" id="349277"/>
    <lineage>
        <taxon>Bacteria</taxon>
        <taxon>Bacillati</taxon>
        <taxon>Actinomycetota</taxon>
        <taxon>Rubrobacteria</taxon>
        <taxon>Rubrobacterales</taxon>
        <taxon>Rubrobacteraceae</taxon>
        <taxon>environmental samples</taxon>
    </lineage>
</organism>
<reference evidence="2" key="1">
    <citation type="submission" date="2020-02" db="EMBL/GenBank/DDBJ databases">
        <authorList>
            <person name="Meier V. D."/>
        </authorList>
    </citation>
    <scope>NUCLEOTIDE SEQUENCE</scope>
    <source>
        <strain evidence="2">AVDCRST_MAG01</strain>
    </source>
</reference>
<feature type="compositionally biased region" description="Basic and acidic residues" evidence="1">
    <location>
        <begin position="72"/>
        <end position="98"/>
    </location>
</feature>
<dbReference type="EMBL" id="CADCUW010000294">
    <property type="protein sequence ID" value="CAA9418199.1"/>
    <property type="molecule type" value="Genomic_DNA"/>
</dbReference>
<feature type="non-terminal residue" evidence="2">
    <location>
        <position position="135"/>
    </location>
</feature>
<feature type="compositionally biased region" description="Basic residues" evidence="1">
    <location>
        <begin position="123"/>
        <end position="135"/>
    </location>
</feature>
<sequence>GHHPGEPRRTAGGRRLPPRVGRHRVEDGVRRGPGGLGRRREHGRRGRPRRPGRAVPPQRRRGPGCGRRHLRGPGETDHLRRRLGPREDARAHGRDFPGLRRAGRRPVPARHADRRGGTGRSRPPGRGRGHRSPRL</sequence>
<proteinExistence type="predicted"/>
<feature type="compositionally biased region" description="Basic residues" evidence="1">
    <location>
        <begin position="37"/>
        <end position="71"/>
    </location>
</feature>
<dbReference type="AlphaFoldDB" id="A0A6J4PS96"/>
<evidence type="ECO:0000256" key="1">
    <source>
        <dbReference type="SAM" id="MobiDB-lite"/>
    </source>
</evidence>
<protein>
    <submittedName>
        <fullName evidence="2">RidA/YER057c/UK114 superfamily protein</fullName>
    </submittedName>
</protein>
<feature type="non-terminal residue" evidence="2">
    <location>
        <position position="1"/>
    </location>
</feature>
<gene>
    <name evidence="2" type="ORF">AVDCRST_MAG01-01-2067</name>
</gene>
<feature type="region of interest" description="Disordered" evidence="1">
    <location>
        <begin position="1"/>
        <end position="135"/>
    </location>
</feature>
<evidence type="ECO:0000313" key="2">
    <source>
        <dbReference type="EMBL" id="CAA9418199.1"/>
    </source>
</evidence>